<dbReference type="InterPro" id="IPR006214">
    <property type="entry name" value="Bax_inhibitor_1-related"/>
</dbReference>
<evidence type="ECO:0000256" key="4">
    <source>
        <dbReference type="ARBA" id="ARBA00023136"/>
    </source>
</evidence>
<keyword evidence="4 5" id="KW-0472">Membrane</keyword>
<dbReference type="Proteomes" id="UP000183832">
    <property type="component" value="Unassembled WGS sequence"/>
</dbReference>
<accession>A0A1J1IAG0</accession>
<evidence type="ECO:0000256" key="1">
    <source>
        <dbReference type="ARBA" id="ARBA00004141"/>
    </source>
</evidence>
<evidence type="ECO:0000313" key="7">
    <source>
        <dbReference type="Proteomes" id="UP000183832"/>
    </source>
</evidence>
<dbReference type="AlphaFoldDB" id="A0A1J1IAG0"/>
<keyword evidence="3 5" id="KW-1133">Transmembrane helix</keyword>
<dbReference type="Pfam" id="PF01027">
    <property type="entry name" value="Bax1-I"/>
    <property type="match status" value="1"/>
</dbReference>
<proteinExistence type="inferred from homology"/>
<organism evidence="6 7">
    <name type="scientific">Clunio marinus</name>
    <dbReference type="NCBI Taxonomy" id="568069"/>
    <lineage>
        <taxon>Eukaryota</taxon>
        <taxon>Metazoa</taxon>
        <taxon>Ecdysozoa</taxon>
        <taxon>Arthropoda</taxon>
        <taxon>Hexapoda</taxon>
        <taxon>Insecta</taxon>
        <taxon>Pterygota</taxon>
        <taxon>Neoptera</taxon>
        <taxon>Endopterygota</taxon>
        <taxon>Diptera</taxon>
        <taxon>Nematocera</taxon>
        <taxon>Chironomoidea</taxon>
        <taxon>Chironomidae</taxon>
        <taxon>Clunio</taxon>
    </lineage>
</organism>
<dbReference type="OrthoDB" id="7933078at2759"/>
<dbReference type="EMBL" id="CVRI01000041">
    <property type="protein sequence ID" value="CRK95409.1"/>
    <property type="molecule type" value="Genomic_DNA"/>
</dbReference>
<feature type="transmembrane region" description="Helical" evidence="5">
    <location>
        <begin position="159"/>
        <end position="178"/>
    </location>
</feature>
<name>A0A1J1IAG0_9DIPT</name>
<feature type="transmembrane region" description="Helical" evidence="5">
    <location>
        <begin position="214"/>
        <end position="231"/>
    </location>
</feature>
<evidence type="ECO:0000313" key="6">
    <source>
        <dbReference type="EMBL" id="CRK95409.1"/>
    </source>
</evidence>
<feature type="transmembrane region" description="Helical" evidence="5">
    <location>
        <begin position="70"/>
        <end position="91"/>
    </location>
</feature>
<comment type="subcellular location">
    <subcellularLocation>
        <location evidence="1">Membrane</location>
        <topology evidence="1">Multi-pass membrane protein</topology>
    </subcellularLocation>
</comment>
<feature type="transmembrane region" description="Helical" evidence="5">
    <location>
        <begin position="133"/>
        <end position="153"/>
    </location>
</feature>
<dbReference type="CDD" id="cd10428">
    <property type="entry name" value="LFG_like"/>
    <property type="match status" value="1"/>
</dbReference>
<sequence>MWQGQQNQHQPYYPPGFQQQQQPYNPAYPHQQAPAIYNPQQPPYMDPEYPDAKGFEFDDASIRRGFIRKVYSILTVQLSITLAVISLFVFHKPTNGFIKQHHEIVWISLGVVVVTMIALACCESVRRKSPMNIIFLGIFTIAESVMMGCMSVRYSADLVMMAVGITAAVCLGLTLFAFQTKFDFTVCGGALFVAVIIMVIFGFVAMFFRSKTLTLVQASLGAMLFCVYLIYDTQLMLGGKHKYSISPEEYIFAALNLYLDIIQIFMYILTILGATRD</sequence>
<protein>
    <submittedName>
        <fullName evidence="6">CLUMA_CG008720, isoform A</fullName>
    </submittedName>
</protein>
<keyword evidence="2 5" id="KW-0812">Transmembrane</keyword>
<feature type="transmembrane region" description="Helical" evidence="5">
    <location>
        <begin position="251"/>
        <end position="274"/>
    </location>
</feature>
<reference evidence="6 7" key="1">
    <citation type="submission" date="2015-04" db="EMBL/GenBank/DDBJ databases">
        <authorList>
            <person name="Syromyatnikov M.Y."/>
            <person name="Popov V.N."/>
        </authorList>
    </citation>
    <scope>NUCLEOTIDE SEQUENCE [LARGE SCALE GENOMIC DNA]</scope>
</reference>
<evidence type="ECO:0000256" key="2">
    <source>
        <dbReference type="ARBA" id="ARBA00022692"/>
    </source>
</evidence>
<feature type="transmembrane region" description="Helical" evidence="5">
    <location>
        <begin position="190"/>
        <end position="208"/>
    </location>
</feature>
<dbReference type="PANTHER" id="PTHR23291">
    <property type="entry name" value="BAX INHIBITOR-RELATED"/>
    <property type="match status" value="1"/>
</dbReference>
<evidence type="ECO:0000256" key="5">
    <source>
        <dbReference type="RuleBase" id="RU004379"/>
    </source>
</evidence>
<dbReference type="GO" id="GO:0016020">
    <property type="term" value="C:membrane"/>
    <property type="evidence" value="ECO:0007669"/>
    <property type="project" value="UniProtKB-SubCell"/>
</dbReference>
<dbReference type="STRING" id="568069.A0A1J1IAG0"/>
<dbReference type="PANTHER" id="PTHR23291:SF47">
    <property type="entry name" value="TRANSMEMBRANE BAX INHIBITOR MOTIF CONTAINING 7"/>
    <property type="match status" value="1"/>
</dbReference>
<evidence type="ECO:0000256" key="3">
    <source>
        <dbReference type="ARBA" id="ARBA00022989"/>
    </source>
</evidence>
<gene>
    <name evidence="6" type="primary">putative Protein lifeguard 1</name>
    <name evidence="6" type="ORF">CLUMA_CG008720</name>
</gene>
<comment type="similarity">
    <text evidence="5">Belongs to the BI1 family.</text>
</comment>
<feature type="transmembrane region" description="Helical" evidence="5">
    <location>
        <begin position="103"/>
        <end position="121"/>
    </location>
</feature>
<keyword evidence="7" id="KW-1185">Reference proteome</keyword>